<evidence type="ECO:0000313" key="2">
    <source>
        <dbReference type="EMBL" id="KDN67941.1"/>
    </source>
</evidence>
<proteinExistence type="predicted"/>
<dbReference type="HOGENOM" id="CLU_183909_0_0_1"/>
<reference evidence="3" key="1">
    <citation type="journal article" date="2014" name="Genome Announc.">
        <title>Draft genome sequence of Colletotrichum sublineola, a destructive pathogen of cultivated sorghum.</title>
        <authorList>
            <person name="Baroncelli R."/>
            <person name="Sanz-Martin J.M."/>
            <person name="Rech G.E."/>
            <person name="Sukno S.A."/>
            <person name="Thon M.R."/>
        </authorList>
    </citation>
    <scope>NUCLEOTIDE SEQUENCE [LARGE SCALE GENOMIC DNA]</scope>
    <source>
        <strain evidence="3">TX430BB</strain>
    </source>
</reference>
<dbReference type="OrthoDB" id="4837859at2759"/>
<dbReference type="AlphaFoldDB" id="A0A066XQA8"/>
<comment type="caution">
    <text evidence="2">The sequence shown here is derived from an EMBL/GenBank/DDBJ whole genome shotgun (WGS) entry which is preliminary data.</text>
</comment>
<feature type="region of interest" description="Disordered" evidence="1">
    <location>
        <begin position="1"/>
        <end position="48"/>
    </location>
</feature>
<dbReference type="eggNOG" id="ENOG502TKYA">
    <property type="taxonomic scope" value="Eukaryota"/>
</dbReference>
<sequence length="94" mass="10511">MSHQDSRNESQTSLLRHDTAKTTHTTAAQKEKKKSLFQRLQPKERAEISEDDLLKYTGMTKDGLLEWAKDRPGVGKNKRGEAPPEAVSIVGSGY</sequence>
<dbReference type="Proteomes" id="UP000027238">
    <property type="component" value="Unassembled WGS sequence"/>
</dbReference>
<name>A0A066XQA8_COLSU</name>
<keyword evidence="3" id="KW-1185">Reference proteome</keyword>
<evidence type="ECO:0000313" key="3">
    <source>
        <dbReference type="Proteomes" id="UP000027238"/>
    </source>
</evidence>
<organism evidence="2 3">
    <name type="scientific">Colletotrichum sublineola</name>
    <name type="common">Sorghum anthracnose fungus</name>
    <dbReference type="NCBI Taxonomy" id="1173701"/>
    <lineage>
        <taxon>Eukaryota</taxon>
        <taxon>Fungi</taxon>
        <taxon>Dikarya</taxon>
        <taxon>Ascomycota</taxon>
        <taxon>Pezizomycotina</taxon>
        <taxon>Sordariomycetes</taxon>
        <taxon>Hypocreomycetidae</taxon>
        <taxon>Glomerellales</taxon>
        <taxon>Glomerellaceae</taxon>
        <taxon>Colletotrichum</taxon>
        <taxon>Colletotrichum graminicola species complex</taxon>
    </lineage>
</organism>
<dbReference type="OMA" id="CLIRHDT"/>
<protein>
    <submittedName>
        <fullName evidence="2">Uncharacterized protein</fullName>
    </submittedName>
</protein>
<dbReference type="EMBL" id="JMSE01000756">
    <property type="protein sequence ID" value="KDN67941.1"/>
    <property type="molecule type" value="Genomic_DNA"/>
</dbReference>
<gene>
    <name evidence="2" type="ORF">CSUB01_05812</name>
</gene>
<feature type="region of interest" description="Disordered" evidence="1">
    <location>
        <begin position="70"/>
        <end position="94"/>
    </location>
</feature>
<accession>A0A066XQA8</accession>
<feature type="compositionally biased region" description="Basic and acidic residues" evidence="1">
    <location>
        <begin position="70"/>
        <end position="82"/>
    </location>
</feature>
<evidence type="ECO:0000256" key="1">
    <source>
        <dbReference type="SAM" id="MobiDB-lite"/>
    </source>
</evidence>